<gene>
    <name evidence="2" type="ORF">ONE63_011092</name>
</gene>
<dbReference type="EMBL" id="JAPTSV010000009">
    <property type="protein sequence ID" value="KAJ1524608.1"/>
    <property type="molecule type" value="Genomic_DNA"/>
</dbReference>
<name>A0AAV7XEZ7_9NEOP</name>
<dbReference type="Proteomes" id="UP001075354">
    <property type="component" value="Chromosome 9"/>
</dbReference>
<keyword evidence="1" id="KW-0812">Transmembrane</keyword>
<comment type="caution">
    <text evidence="2">The sequence shown here is derived from an EMBL/GenBank/DDBJ whole genome shotgun (WGS) entry which is preliminary data.</text>
</comment>
<keyword evidence="1" id="KW-0472">Membrane</keyword>
<evidence type="ECO:0000313" key="2">
    <source>
        <dbReference type="EMBL" id="KAJ1524608.1"/>
    </source>
</evidence>
<protein>
    <submittedName>
        <fullName evidence="2">Uncharacterized protein</fullName>
    </submittedName>
</protein>
<sequence>MKIHSGFYSCHLCLCKGDNSNDTGDVTVFPFERHFQPRTLQQYEGQVKELQNDKRCAGIKGPSILAYMLDDVFASTAIDSMHCIYLGVMRQMLVLIFDSSYKDEGFSAFKKLKLLIIGCLMSPCPTLLTDCLILLTKLFIGRRQRSEPFCFIFNSVFSMMYLSLSTLSIMCHLLKLFLS</sequence>
<proteinExistence type="predicted"/>
<keyword evidence="1" id="KW-1133">Transmembrane helix</keyword>
<evidence type="ECO:0000313" key="3">
    <source>
        <dbReference type="Proteomes" id="UP001075354"/>
    </source>
</evidence>
<dbReference type="AlphaFoldDB" id="A0AAV7XEZ7"/>
<evidence type="ECO:0000256" key="1">
    <source>
        <dbReference type="SAM" id="Phobius"/>
    </source>
</evidence>
<reference evidence="2" key="1">
    <citation type="submission" date="2022-12" db="EMBL/GenBank/DDBJ databases">
        <title>Chromosome-level genome assembly of the bean flower thrips Megalurothrips usitatus.</title>
        <authorList>
            <person name="Ma L."/>
            <person name="Liu Q."/>
            <person name="Li H."/>
            <person name="Cai W."/>
        </authorList>
    </citation>
    <scope>NUCLEOTIDE SEQUENCE</scope>
    <source>
        <strain evidence="2">Cailab_2022a</strain>
    </source>
</reference>
<accession>A0AAV7XEZ7</accession>
<organism evidence="2 3">
    <name type="scientific">Megalurothrips usitatus</name>
    <name type="common">bean blossom thrips</name>
    <dbReference type="NCBI Taxonomy" id="439358"/>
    <lineage>
        <taxon>Eukaryota</taxon>
        <taxon>Metazoa</taxon>
        <taxon>Ecdysozoa</taxon>
        <taxon>Arthropoda</taxon>
        <taxon>Hexapoda</taxon>
        <taxon>Insecta</taxon>
        <taxon>Pterygota</taxon>
        <taxon>Neoptera</taxon>
        <taxon>Paraneoptera</taxon>
        <taxon>Thysanoptera</taxon>
        <taxon>Terebrantia</taxon>
        <taxon>Thripoidea</taxon>
        <taxon>Thripidae</taxon>
        <taxon>Megalurothrips</taxon>
    </lineage>
</organism>
<feature type="transmembrane region" description="Helical" evidence="1">
    <location>
        <begin position="152"/>
        <end position="178"/>
    </location>
</feature>
<keyword evidence="3" id="KW-1185">Reference proteome</keyword>
<feature type="transmembrane region" description="Helical" evidence="1">
    <location>
        <begin position="114"/>
        <end position="140"/>
    </location>
</feature>